<organism evidence="1 2">
    <name type="scientific">Abeliophyllum distichum</name>
    <dbReference type="NCBI Taxonomy" id="126358"/>
    <lineage>
        <taxon>Eukaryota</taxon>
        <taxon>Viridiplantae</taxon>
        <taxon>Streptophyta</taxon>
        <taxon>Embryophyta</taxon>
        <taxon>Tracheophyta</taxon>
        <taxon>Spermatophyta</taxon>
        <taxon>Magnoliopsida</taxon>
        <taxon>eudicotyledons</taxon>
        <taxon>Gunneridae</taxon>
        <taxon>Pentapetalae</taxon>
        <taxon>asterids</taxon>
        <taxon>lamiids</taxon>
        <taxon>Lamiales</taxon>
        <taxon>Oleaceae</taxon>
        <taxon>Forsythieae</taxon>
        <taxon>Abeliophyllum</taxon>
    </lineage>
</organism>
<reference evidence="2" key="1">
    <citation type="submission" date="2024-07" db="EMBL/GenBank/DDBJ databases">
        <title>Two chromosome-level genome assemblies of Korean endemic species Abeliophyllum distichum and Forsythia ovata (Oleaceae).</title>
        <authorList>
            <person name="Jang H."/>
        </authorList>
    </citation>
    <scope>NUCLEOTIDE SEQUENCE [LARGE SCALE GENOMIC DNA]</scope>
</reference>
<proteinExistence type="predicted"/>
<keyword evidence="2" id="KW-1185">Reference proteome</keyword>
<dbReference type="Proteomes" id="UP001604336">
    <property type="component" value="Unassembled WGS sequence"/>
</dbReference>
<dbReference type="EMBL" id="JBFOLK010000002">
    <property type="protein sequence ID" value="KAL2532282.1"/>
    <property type="molecule type" value="Genomic_DNA"/>
</dbReference>
<evidence type="ECO:0000313" key="2">
    <source>
        <dbReference type="Proteomes" id="UP001604336"/>
    </source>
</evidence>
<accession>A0ABD1V4X2</accession>
<name>A0ABD1V4X2_9LAMI</name>
<comment type="caution">
    <text evidence="1">The sequence shown here is derived from an EMBL/GenBank/DDBJ whole genome shotgun (WGS) entry which is preliminary data.</text>
</comment>
<protein>
    <submittedName>
        <fullName evidence="1">Uncharacterized protein</fullName>
    </submittedName>
</protein>
<evidence type="ECO:0000313" key="1">
    <source>
        <dbReference type="EMBL" id="KAL2532282.1"/>
    </source>
</evidence>
<gene>
    <name evidence="1" type="ORF">Adt_05633</name>
</gene>
<dbReference type="AlphaFoldDB" id="A0ABD1V4X2"/>
<sequence length="168" mass="18537">MSTNSSSDEPSRAVVVMSSREVSHELIEMLPIRGIDTCTKEEIEIAGYEGLRLVGNRSVGAGSDFADIWAAQDVSSIVSKVDLDSLRQTFRVLADICFYILEPHERACVPREGCVALHVQSFNSGMSLPLDLFYRHGLRVYGLAPTQVTPNGFEMPPIVFVVQALHRV</sequence>